<dbReference type="RefSeq" id="WP_307044629.1">
    <property type="nucleotide sequence ID" value="NZ_JAUSYY010000001.1"/>
</dbReference>
<organism evidence="1 2">
    <name type="scientific">Agromyces ramosus</name>
    <dbReference type="NCBI Taxonomy" id="33879"/>
    <lineage>
        <taxon>Bacteria</taxon>
        <taxon>Bacillati</taxon>
        <taxon>Actinomycetota</taxon>
        <taxon>Actinomycetes</taxon>
        <taxon>Micrococcales</taxon>
        <taxon>Microbacteriaceae</taxon>
        <taxon>Agromyces</taxon>
    </lineage>
</organism>
<name>A0ABU0RG83_9MICO</name>
<evidence type="ECO:0000313" key="2">
    <source>
        <dbReference type="Proteomes" id="UP001239083"/>
    </source>
</evidence>
<sequence length="105" mass="11163">MSTIDTTVHNAHQGHSLGTVTEEQYVAVIESGYTAYLSLTAFPASQRGLRDQIEAAIEYIEANPDSASGARFDPTSAGYYEAHLPIMEACSSNLSELATFSTTGG</sequence>
<proteinExistence type="predicted"/>
<protein>
    <submittedName>
        <fullName evidence="1">Uncharacterized protein</fullName>
    </submittedName>
</protein>
<dbReference type="EMBL" id="JAUSYY010000001">
    <property type="protein sequence ID" value="MDQ0896049.1"/>
    <property type="molecule type" value="Genomic_DNA"/>
</dbReference>
<keyword evidence="2" id="KW-1185">Reference proteome</keyword>
<evidence type="ECO:0000313" key="1">
    <source>
        <dbReference type="EMBL" id="MDQ0896049.1"/>
    </source>
</evidence>
<comment type="caution">
    <text evidence="1">The sequence shown here is derived from an EMBL/GenBank/DDBJ whole genome shotgun (WGS) entry which is preliminary data.</text>
</comment>
<reference evidence="1 2" key="1">
    <citation type="submission" date="2023-07" db="EMBL/GenBank/DDBJ databases">
        <title>Comparative genomics of wheat-associated soil bacteria to identify genetic determinants of phenazine resistance.</title>
        <authorList>
            <person name="Mouncey N."/>
        </authorList>
    </citation>
    <scope>NUCLEOTIDE SEQUENCE [LARGE SCALE GENOMIC DNA]</scope>
    <source>
        <strain evidence="1 2">V3I3</strain>
    </source>
</reference>
<gene>
    <name evidence="1" type="ORF">QFZ26_003604</name>
</gene>
<dbReference type="Proteomes" id="UP001239083">
    <property type="component" value="Unassembled WGS sequence"/>
</dbReference>
<accession>A0ABU0RG83</accession>